<evidence type="ECO:0000313" key="2">
    <source>
        <dbReference type="Proteomes" id="UP000708208"/>
    </source>
</evidence>
<organism evidence="1 2">
    <name type="scientific">Allacma fusca</name>
    <dbReference type="NCBI Taxonomy" id="39272"/>
    <lineage>
        <taxon>Eukaryota</taxon>
        <taxon>Metazoa</taxon>
        <taxon>Ecdysozoa</taxon>
        <taxon>Arthropoda</taxon>
        <taxon>Hexapoda</taxon>
        <taxon>Collembola</taxon>
        <taxon>Symphypleona</taxon>
        <taxon>Sminthuridae</taxon>
        <taxon>Allacma</taxon>
    </lineage>
</organism>
<proteinExistence type="predicted"/>
<dbReference type="EMBL" id="CAJVCH010528381">
    <property type="protein sequence ID" value="CAG7823096.1"/>
    <property type="molecule type" value="Genomic_DNA"/>
</dbReference>
<comment type="caution">
    <text evidence="1">The sequence shown here is derived from an EMBL/GenBank/DDBJ whole genome shotgun (WGS) entry which is preliminary data.</text>
</comment>
<name>A0A8J2KX06_9HEXA</name>
<feature type="non-terminal residue" evidence="1">
    <location>
        <position position="1"/>
    </location>
</feature>
<keyword evidence="2" id="KW-1185">Reference proteome</keyword>
<protein>
    <submittedName>
        <fullName evidence="1">Uncharacterized protein</fullName>
    </submittedName>
</protein>
<gene>
    <name evidence="1" type="ORF">AFUS01_LOCUS33332</name>
</gene>
<feature type="non-terminal residue" evidence="1">
    <location>
        <position position="91"/>
    </location>
</feature>
<evidence type="ECO:0000313" key="1">
    <source>
        <dbReference type="EMBL" id="CAG7823096.1"/>
    </source>
</evidence>
<sequence length="91" mass="9781">LYDALTADSFLQDDWVKSGNGVTCLMELANGLGVSIKLWGCRSCERSRMSTEVLPLGLEMFFATGKVNVEAAFAYEIESTDLGLVVAVKAG</sequence>
<reference evidence="1" key="1">
    <citation type="submission" date="2021-06" db="EMBL/GenBank/DDBJ databases">
        <authorList>
            <person name="Hodson N. C."/>
            <person name="Mongue J. A."/>
            <person name="Jaron S. K."/>
        </authorList>
    </citation>
    <scope>NUCLEOTIDE SEQUENCE</scope>
</reference>
<accession>A0A8J2KX06</accession>
<dbReference type="AlphaFoldDB" id="A0A8J2KX06"/>
<dbReference type="Proteomes" id="UP000708208">
    <property type="component" value="Unassembled WGS sequence"/>
</dbReference>